<feature type="region of interest" description="Disordered" evidence="2">
    <location>
        <begin position="68"/>
        <end position="92"/>
    </location>
</feature>
<reference evidence="3" key="2">
    <citation type="submission" date="2023-06" db="EMBL/GenBank/DDBJ databases">
        <authorList>
            <person name="Ma L."/>
            <person name="Liu K.-W."/>
            <person name="Li Z."/>
            <person name="Hsiao Y.-Y."/>
            <person name="Qi Y."/>
            <person name="Fu T."/>
            <person name="Tang G."/>
            <person name="Zhang D."/>
            <person name="Sun W.-H."/>
            <person name="Liu D.-K."/>
            <person name="Li Y."/>
            <person name="Chen G.-Z."/>
            <person name="Liu X.-D."/>
            <person name="Liao X.-Y."/>
            <person name="Jiang Y.-T."/>
            <person name="Yu X."/>
            <person name="Hao Y."/>
            <person name="Huang J."/>
            <person name="Zhao X.-W."/>
            <person name="Ke S."/>
            <person name="Chen Y.-Y."/>
            <person name="Wu W.-L."/>
            <person name="Hsu J.-L."/>
            <person name="Lin Y.-F."/>
            <person name="Huang M.-D."/>
            <person name="Li C.-Y."/>
            <person name="Huang L."/>
            <person name="Wang Z.-W."/>
            <person name="Zhao X."/>
            <person name="Zhong W.-Y."/>
            <person name="Peng D.-H."/>
            <person name="Ahmad S."/>
            <person name="Lan S."/>
            <person name="Zhang J.-S."/>
            <person name="Tsai W.-C."/>
            <person name="Van De Peer Y."/>
            <person name="Liu Z.-J."/>
        </authorList>
    </citation>
    <scope>NUCLEOTIDE SEQUENCE</scope>
    <source>
        <strain evidence="3">CP</strain>
        <tissue evidence="3">Leaves</tissue>
    </source>
</reference>
<keyword evidence="1" id="KW-0175">Coiled coil</keyword>
<evidence type="ECO:0000313" key="3">
    <source>
        <dbReference type="EMBL" id="KAK1291872.1"/>
    </source>
</evidence>
<comment type="caution">
    <text evidence="3">The sequence shown here is derived from an EMBL/GenBank/DDBJ whole genome shotgun (WGS) entry which is preliminary data.</text>
</comment>
<keyword evidence="4" id="KW-1185">Reference proteome</keyword>
<name>A0AAV9CTH3_ACOCL</name>
<evidence type="ECO:0000256" key="2">
    <source>
        <dbReference type="SAM" id="MobiDB-lite"/>
    </source>
</evidence>
<sequence>MQNWRSKLDTQVKPFGIPVSLKSTSQCRHKELSELKKTLNVEVEQLRTEFQELKSTLQKQQEEVTTGLKKLGINDTPEATETEASKAGDGDV</sequence>
<evidence type="ECO:0000313" key="4">
    <source>
        <dbReference type="Proteomes" id="UP001180020"/>
    </source>
</evidence>
<feature type="coiled-coil region" evidence="1">
    <location>
        <begin position="29"/>
        <end position="63"/>
    </location>
</feature>
<accession>A0AAV9CTH3</accession>
<evidence type="ECO:0000256" key="1">
    <source>
        <dbReference type="SAM" id="Coils"/>
    </source>
</evidence>
<proteinExistence type="predicted"/>
<dbReference type="PANTHER" id="PTHR34681">
    <property type="entry name" value="UVEAL AUTOANTIGEN WITH COILED-COIL/ANKYRIN"/>
    <property type="match status" value="1"/>
</dbReference>
<dbReference type="Proteomes" id="UP001180020">
    <property type="component" value="Unassembled WGS sequence"/>
</dbReference>
<dbReference type="PANTHER" id="PTHR34681:SF2">
    <property type="entry name" value="UVEAL AUTOANTIGEN WITH COILED-COIL_ANKYRIN"/>
    <property type="match status" value="1"/>
</dbReference>
<feature type="compositionally biased region" description="Basic and acidic residues" evidence="2">
    <location>
        <begin position="83"/>
        <end position="92"/>
    </location>
</feature>
<dbReference type="EMBL" id="JAUJYO010000017">
    <property type="protein sequence ID" value="KAK1291872.1"/>
    <property type="molecule type" value="Genomic_DNA"/>
</dbReference>
<gene>
    <name evidence="3" type="ORF">QJS10_CPB17g01351</name>
</gene>
<protein>
    <submittedName>
        <fullName evidence="3">Uncharacterized protein</fullName>
    </submittedName>
</protein>
<organism evidence="3 4">
    <name type="scientific">Acorus calamus</name>
    <name type="common">Sweet flag</name>
    <dbReference type="NCBI Taxonomy" id="4465"/>
    <lineage>
        <taxon>Eukaryota</taxon>
        <taxon>Viridiplantae</taxon>
        <taxon>Streptophyta</taxon>
        <taxon>Embryophyta</taxon>
        <taxon>Tracheophyta</taxon>
        <taxon>Spermatophyta</taxon>
        <taxon>Magnoliopsida</taxon>
        <taxon>Liliopsida</taxon>
        <taxon>Acoraceae</taxon>
        <taxon>Acorus</taxon>
    </lineage>
</organism>
<dbReference type="AlphaFoldDB" id="A0AAV9CTH3"/>
<reference evidence="3" key="1">
    <citation type="journal article" date="2023" name="Nat. Commun.">
        <title>Diploid and tetraploid genomes of Acorus and the evolution of monocots.</title>
        <authorList>
            <person name="Ma L."/>
            <person name="Liu K.W."/>
            <person name="Li Z."/>
            <person name="Hsiao Y.Y."/>
            <person name="Qi Y."/>
            <person name="Fu T."/>
            <person name="Tang G.D."/>
            <person name="Zhang D."/>
            <person name="Sun W.H."/>
            <person name="Liu D.K."/>
            <person name="Li Y."/>
            <person name="Chen G.Z."/>
            <person name="Liu X.D."/>
            <person name="Liao X.Y."/>
            <person name="Jiang Y.T."/>
            <person name="Yu X."/>
            <person name="Hao Y."/>
            <person name="Huang J."/>
            <person name="Zhao X.W."/>
            <person name="Ke S."/>
            <person name="Chen Y.Y."/>
            <person name="Wu W.L."/>
            <person name="Hsu J.L."/>
            <person name="Lin Y.F."/>
            <person name="Huang M.D."/>
            <person name="Li C.Y."/>
            <person name="Huang L."/>
            <person name="Wang Z.W."/>
            <person name="Zhao X."/>
            <person name="Zhong W.Y."/>
            <person name="Peng D.H."/>
            <person name="Ahmad S."/>
            <person name="Lan S."/>
            <person name="Zhang J.S."/>
            <person name="Tsai W.C."/>
            <person name="Van de Peer Y."/>
            <person name="Liu Z.J."/>
        </authorList>
    </citation>
    <scope>NUCLEOTIDE SEQUENCE</scope>
    <source>
        <strain evidence="3">CP</strain>
    </source>
</reference>